<reference evidence="3 4" key="1">
    <citation type="submission" date="2022-03" db="EMBL/GenBank/DDBJ databases">
        <title>Parabacteroides sp. nov. isolated from swine feces.</title>
        <authorList>
            <person name="Bak J.E."/>
        </authorList>
    </citation>
    <scope>NUCLEOTIDE SEQUENCE [LARGE SCALE GENOMIC DNA]</scope>
    <source>
        <strain evidence="3 4">AGMB00274</strain>
    </source>
</reference>
<dbReference type="InterPro" id="IPR055377">
    <property type="entry name" value="GH3_M"/>
</dbReference>
<evidence type="ECO:0000259" key="1">
    <source>
        <dbReference type="Pfam" id="PF23571"/>
    </source>
</evidence>
<organism evidence="3 4">
    <name type="scientific">Parabacteroides faecalis</name>
    <dbReference type="NCBI Taxonomy" id="2924040"/>
    <lineage>
        <taxon>Bacteria</taxon>
        <taxon>Pseudomonadati</taxon>
        <taxon>Bacteroidota</taxon>
        <taxon>Bacteroidia</taxon>
        <taxon>Bacteroidales</taxon>
        <taxon>Tannerellaceae</taxon>
        <taxon>Parabacteroides</taxon>
    </lineage>
</organism>
<keyword evidence="4" id="KW-1185">Reference proteome</keyword>
<protein>
    <submittedName>
        <fullName evidence="3">GH3 auxin-responsive promoter family protein</fullName>
    </submittedName>
</protein>
<dbReference type="InterPro" id="IPR004993">
    <property type="entry name" value="GH3"/>
</dbReference>
<dbReference type="Pfam" id="PF23571">
    <property type="entry name" value="GH3_M"/>
    <property type="match status" value="1"/>
</dbReference>
<dbReference type="Proteomes" id="UP001165444">
    <property type="component" value="Unassembled WGS sequence"/>
</dbReference>
<feature type="domain" description="GH3 middle" evidence="1">
    <location>
        <begin position="296"/>
        <end position="365"/>
    </location>
</feature>
<sequence length="507" mass="58046">MDFLTDFIYQFFKPRNKRIDRYTMEAGDIQEQQLRRLLEQAKNTSWGKKYDYKHVAGYDDYKNRFPVQCYDQLKGDIQRMLSGEPNVLWPGMVHWFAKSSGTTSDKSKFLPVTPEILKQCHYQGGFDTVCLYLRNNPSSHFFRRKGLILGGSHSPSPINAQIHCGDLSAVLLQNLNPLVNLVRVPRKEIILMDEWESKIKAIVESTWREDVNSLSGVPSWMLVLIKAILKKSGKTYLTEVWPNLEVFFHGGISFTPYREAYKSLILSDKMHYMETYNASEGFFGIQDDPSDPSLLLMLDYGIFYEFIPMAELDSENPSVIPLTGVEVGKNYAMVISTAGGLWRYLIGDTVRFTSVSPYKFVISGRTKHFINAFGEELMVNNADRALHEACVATGARIKEYTAAPLFLLDRAKGRHQWLIEFEKAPESLTQFASLLDEALQHANSDYEAKRYKEISLQPLEVIAAHEGCFYRWLSSKGKLGGQHKIPRLSNDRKILDELLVINRQMGE</sequence>
<feature type="domain" description="GH3 C-terminal" evidence="2">
    <location>
        <begin position="381"/>
        <end position="493"/>
    </location>
</feature>
<dbReference type="PANTHER" id="PTHR31901:SF9">
    <property type="entry name" value="GH3 DOMAIN-CONTAINING PROTEIN"/>
    <property type="match status" value="1"/>
</dbReference>
<dbReference type="Pfam" id="PF03321">
    <property type="entry name" value="GH3"/>
    <property type="match status" value="1"/>
</dbReference>
<gene>
    <name evidence="3" type="ORF">MUN53_03590</name>
</gene>
<dbReference type="RefSeq" id="WP_243323442.1">
    <property type="nucleotide sequence ID" value="NZ_JAKZMM010000006.1"/>
</dbReference>
<dbReference type="PANTHER" id="PTHR31901">
    <property type="entry name" value="GH3 DOMAIN-CONTAINING PROTEIN"/>
    <property type="match status" value="1"/>
</dbReference>
<evidence type="ECO:0000313" key="4">
    <source>
        <dbReference type="Proteomes" id="UP001165444"/>
    </source>
</evidence>
<evidence type="ECO:0000259" key="2">
    <source>
        <dbReference type="Pfam" id="PF23572"/>
    </source>
</evidence>
<dbReference type="Pfam" id="PF23572">
    <property type="entry name" value="GH3_C"/>
    <property type="match status" value="1"/>
</dbReference>
<comment type="caution">
    <text evidence="3">The sequence shown here is derived from an EMBL/GenBank/DDBJ whole genome shotgun (WGS) entry which is preliminary data.</text>
</comment>
<accession>A0ABT0BZ60</accession>
<evidence type="ECO:0000313" key="3">
    <source>
        <dbReference type="EMBL" id="MCJ2379696.1"/>
    </source>
</evidence>
<name>A0ABT0BZ60_9BACT</name>
<proteinExistence type="predicted"/>
<dbReference type="InterPro" id="IPR055378">
    <property type="entry name" value="GH3_C"/>
</dbReference>
<dbReference type="EMBL" id="JAKZMM010000006">
    <property type="protein sequence ID" value="MCJ2379696.1"/>
    <property type="molecule type" value="Genomic_DNA"/>
</dbReference>